<organism evidence="9">
    <name type="scientific">Candidatus Methanogaster sp. ANME-2c ERB4</name>
    <dbReference type="NCBI Taxonomy" id="2759911"/>
    <lineage>
        <taxon>Archaea</taxon>
        <taxon>Methanobacteriati</taxon>
        <taxon>Methanobacteriota</taxon>
        <taxon>Stenosarchaea group</taxon>
        <taxon>Methanomicrobia</taxon>
        <taxon>Methanosarcinales</taxon>
        <taxon>ANME-2 cluster</taxon>
        <taxon>Candidatus Methanogasteraceae</taxon>
        <taxon>Candidatus Methanogaster</taxon>
    </lineage>
</organism>
<comment type="similarity">
    <text evidence="2 7">Belongs to the EF-1-beta/EF-1-delta family.</text>
</comment>
<proteinExistence type="inferred from homology"/>
<dbReference type="EMBL" id="MT630653">
    <property type="protein sequence ID" value="QNO41596.1"/>
    <property type="molecule type" value="Genomic_DNA"/>
</dbReference>
<keyword evidence="4 7" id="KW-0251">Elongation factor</keyword>
<dbReference type="NCBIfam" id="TIGR00489">
    <property type="entry name" value="aEF-1_beta"/>
    <property type="match status" value="1"/>
</dbReference>
<evidence type="ECO:0000259" key="8">
    <source>
        <dbReference type="SMART" id="SM00888"/>
    </source>
</evidence>
<sequence length="89" mass="9135">MGEVVAVIKIMPNGVDVDLEKMKENLAAVVPAGIDLNGIAEEPIAFGLVALMVTVVVGDVEGGTDSVENAFAEVTGVESVQVAEIGRLL</sequence>
<evidence type="ECO:0000256" key="2">
    <source>
        <dbReference type="ARBA" id="ARBA00007411"/>
    </source>
</evidence>
<dbReference type="EMBL" id="MT630607">
    <property type="protein sequence ID" value="QNO41192.1"/>
    <property type="molecule type" value="Genomic_DNA"/>
</dbReference>
<evidence type="ECO:0000256" key="7">
    <source>
        <dbReference type="HAMAP-Rule" id="MF_00043"/>
    </source>
</evidence>
<dbReference type="InterPro" id="IPR036219">
    <property type="entry name" value="eEF-1beta-like_sf"/>
</dbReference>
<dbReference type="SMART" id="SM00888">
    <property type="entry name" value="EF1_GNE"/>
    <property type="match status" value="1"/>
</dbReference>
<protein>
    <recommendedName>
        <fullName evidence="3 7">Elongation factor 1-beta</fullName>
        <shortName evidence="7">EF-1-beta</shortName>
    </recommendedName>
    <alternativeName>
        <fullName evidence="6 7">aEF-1beta</fullName>
    </alternativeName>
</protein>
<dbReference type="AlphaFoldDB" id="A0A7G9XZK8"/>
<dbReference type="CDD" id="cd00292">
    <property type="entry name" value="EF1B"/>
    <property type="match status" value="1"/>
</dbReference>
<evidence type="ECO:0000256" key="1">
    <source>
        <dbReference type="ARBA" id="ARBA00003815"/>
    </source>
</evidence>
<dbReference type="PANTHER" id="PTHR39647">
    <property type="entry name" value="ELONGATION FACTOR 1-BETA"/>
    <property type="match status" value="1"/>
</dbReference>
<feature type="domain" description="Translation elongation factor EF1B beta/delta subunit guanine nucleotide exchange" evidence="8">
    <location>
        <begin position="3"/>
        <end position="88"/>
    </location>
</feature>
<dbReference type="HAMAP" id="MF_00043">
    <property type="entry name" value="EF1_beta"/>
    <property type="match status" value="1"/>
</dbReference>
<dbReference type="InterPro" id="IPR014717">
    <property type="entry name" value="Transl_elong_EF1B/ribsomal_bS6"/>
</dbReference>
<dbReference type="PIRSF" id="PIRSF006521">
    <property type="entry name" value="Transl_elong_EF1B_B_arc"/>
    <property type="match status" value="1"/>
</dbReference>
<gene>
    <name evidence="7 9" type="primary">ef1b</name>
    <name evidence="9" type="ORF">JNOLDJLP_00017</name>
    <name evidence="10" type="ORF">OAEIHDOC_00017</name>
</gene>
<evidence type="ECO:0000256" key="6">
    <source>
        <dbReference type="ARBA" id="ARBA00032274"/>
    </source>
</evidence>
<dbReference type="Pfam" id="PF00736">
    <property type="entry name" value="EF1_GNE"/>
    <property type="match status" value="1"/>
</dbReference>
<evidence type="ECO:0000313" key="10">
    <source>
        <dbReference type="EMBL" id="QNO41596.1"/>
    </source>
</evidence>
<dbReference type="NCBIfam" id="NF001670">
    <property type="entry name" value="PRK00435.1"/>
    <property type="match status" value="1"/>
</dbReference>
<dbReference type="InterPro" id="IPR004542">
    <property type="entry name" value="Transl_elong_EF1B_B_arc"/>
</dbReference>
<dbReference type="InterPro" id="IPR014038">
    <property type="entry name" value="EF1B_bsu/dsu_GNE"/>
</dbReference>
<dbReference type="SUPFAM" id="SSF54984">
    <property type="entry name" value="eEF-1beta-like"/>
    <property type="match status" value="1"/>
</dbReference>
<comment type="function">
    <text evidence="1 7">Promotes the exchange of GDP for GTP in EF-1-alpha/GDP, thus allowing the regeneration of EF-1-alpha/GTP that could then be used to form the ternary complex EF-1-alpha/GTP/AAtRNA.</text>
</comment>
<evidence type="ECO:0000256" key="5">
    <source>
        <dbReference type="ARBA" id="ARBA00022917"/>
    </source>
</evidence>
<keyword evidence="5 7" id="KW-0648">Protein biosynthesis</keyword>
<dbReference type="GO" id="GO:0003746">
    <property type="term" value="F:translation elongation factor activity"/>
    <property type="evidence" value="ECO:0007669"/>
    <property type="project" value="UniProtKB-UniRule"/>
</dbReference>
<evidence type="ECO:0000313" key="9">
    <source>
        <dbReference type="EMBL" id="QNO41192.1"/>
    </source>
</evidence>
<dbReference type="Gene3D" id="3.30.70.60">
    <property type="match status" value="1"/>
</dbReference>
<accession>A0A7G9XZK8</accession>
<reference evidence="9" key="1">
    <citation type="submission" date="2020-06" db="EMBL/GenBank/DDBJ databases">
        <title>Unique genomic features of the anaerobic methanotrophic archaea.</title>
        <authorList>
            <person name="Chadwick G.L."/>
            <person name="Skennerton C.T."/>
            <person name="Laso-Perez R."/>
            <person name="Leu A.O."/>
            <person name="Speth D.R."/>
            <person name="Yu H."/>
            <person name="Morgan-Lang C."/>
            <person name="Hatzenpichler R."/>
            <person name="Goudeau D."/>
            <person name="Malmstrom R."/>
            <person name="Brazelton W.J."/>
            <person name="Woyke T."/>
            <person name="Hallam S.J."/>
            <person name="Tyson G.W."/>
            <person name="Wegener G."/>
            <person name="Boetius A."/>
            <person name="Orphan V."/>
        </authorList>
    </citation>
    <scope>NUCLEOTIDE SEQUENCE</scope>
</reference>
<dbReference type="PANTHER" id="PTHR39647:SF1">
    <property type="entry name" value="ELONGATION FACTOR 1-BETA"/>
    <property type="match status" value="1"/>
</dbReference>
<evidence type="ECO:0000256" key="4">
    <source>
        <dbReference type="ARBA" id="ARBA00022768"/>
    </source>
</evidence>
<evidence type="ECO:0000256" key="3">
    <source>
        <dbReference type="ARBA" id="ARBA00017600"/>
    </source>
</evidence>
<name>A0A7G9XZK8_9EURY</name>